<accession>A0A7S4ARV0</accession>
<keyword evidence="3 6" id="KW-1133">Transmembrane helix</keyword>
<dbReference type="AlphaFoldDB" id="A0A7S4ARV0"/>
<evidence type="ECO:0000256" key="5">
    <source>
        <dbReference type="SAM" id="MobiDB-lite"/>
    </source>
</evidence>
<name>A0A7S4ARV0_9STRA</name>
<gene>
    <name evidence="8" type="ORF">PAUS00366_LOCUS17659</name>
</gene>
<proteinExistence type="predicted"/>
<feature type="compositionally biased region" description="Polar residues" evidence="5">
    <location>
        <begin position="497"/>
        <end position="507"/>
    </location>
</feature>
<feature type="compositionally biased region" description="Acidic residues" evidence="5">
    <location>
        <begin position="469"/>
        <end position="485"/>
    </location>
</feature>
<evidence type="ECO:0000256" key="1">
    <source>
        <dbReference type="ARBA" id="ARBA00004141"/>
    </source>
</evidence>
<reference evidence="8" key="1">
    <citation type="submission" date="2021-01" db="EMBL/GenBank/DDBJ databases">
        <authorList>
            <person name="Corre E."/>
            <person name="Pelletier E."/>
            <person name="Niang G."/>
            <person name="Scheremetjew M."/>
            <person name="Finn R."/>
            <person name="Kale V."/>
            <person name="Holt S."/>
            <person name="Cochrane G."/>
            <person name="Meng A."/>
            <person name="Brown T."/>
            <person name="Cohen L."/>
        </authorList>
    </citation>
    <scope>NUCLEOTIDE SEQUENCE</scope>
    <source>
        <strain evidence="8">10249 10 AB</strain>
    </source>
</reference>
<feature type="transmembrane region" description="Helical" evidence="6">
    <location>
        <begin position="351"/>
        <end position="382"/>
    </location>
</feature>
<evidence type="ECO:0000256" key="4">
    <source>
        <dbReference type="ARBA" id="ARBA00023136"/>
    </source>
</evidence>
<evidence type="ECO:0000256" key="2">
    <source>
        <dbReference type="ARBA" id="ARBA00022692"/>
    </source>
</evidence>
<keyword evidence="2 6" id="KW-0812">Transmembrane</keyword>
<feature type="domain" description="RDD" evidence="7">
    <location>
        <begin position="296"/>
        <end position="424"/>
    </location>
</feature>
<comment type="subcellular location">
    <subcellularLocation>
        <location evidence="1">Membrane</location>
        <topology evidence="1">Multi-pass membrane protein</topology>
    </subcellularLocation>
</comment>
<sequence length="520" mass="58779">MPEMPENRTSKSAVDANLRTPRNKRRHPGRSSTDLVTTTTLCCGDVAMAESLRDPQQPHSKSAAPTVAIGTSTDQRKKAAAMERQQQQQQQQQQRRQHNHHRHKQPLTSPTAMRRIGTAVGQYVASPVVESMDVNAILEHVDWNEVLEKIDPNALLDGIDVDKLLDRVDWNRHLDRVDVDRHLGRVDYDAIIQRFDLEDVVARSTSGVVSGFSNLLRTRMAWVDQWGQRICRCYCCCSKQKRTKKKNQTTDGALLVCPVEYLPPRPGRPEDSWDVWKNPSELDKATFGRSIQFRTSGAFNRLVYSCIDSLVTWITFGTLTAIVQTLGGVFTENRDWLEGNPVASNPFFDPLLFYCLSNVYWIFLVGCFGRTLGMWVLGLLMVSKEGDRLSFCQVITQAILDSLDILLFGWVIGFFRRDGAFLSDLLGGVNIIYAWDVRHITSDNANIALSMNDFVDPLTEQERKHLLVDDDDDDDDDDVDVDDSGFGDIEIPELLRASNSDSDSLNGDTRYFDASDAEKR</sequence>
<feature type="region of interest" description="Disordered" evidence="5">
    <location>
        <begin position="467"/>
        <end position="520"/>
    </location>
</feature>
<protein>
    <recommendedName>
        <fullName evidence="7">RDD domain-containing protein</fullName>
    </recommendedName>
</protein>
<feature type="compositionally biased region" description="Basic and acidic residues" evidence="5">
    <location>
        <begin position="510"/>
        <end position="520"/>
    </location>
</feature>
<dbReference type="EMBL" id="HBIX01025733">
    <property type="protein sequence ID" value="CAE0724902.1"/>
    <property type="molecule type" value="Transcribed_RNA"/>
</dbReference>
<dbReference type="InterPro" id="IPR010432">
    <property type="entry name" value="RDD"/>
</dbReference>
<dbReference type="GO" id="GO:0016020">
    <property type="term" value="C:membrane"/>
    <property type="evidence" value="ECO:0007669"/>
    <property type="project" value="UniProtKB-SubCell"/>
</dbReference>
<feature type="compositionally biased region" description="Low complexity" evidence="5">
    <location>
        <begin position="84"/>
        <end position="94"/>
    </location>
</feature>
<organism evidence="8">
    <name type="scientific">Pseudo-nitzschia australis</name>
    <dbReference type="NCBI Taxonomy" id="44445"/>
    <lineage>
        <taxon>Eukaryota</taxon>
        <taxon>Sar</taxon>
        <taxon>Stramenopiles</taxon>
        <taxon>Ochrophyta</taxon>
        <taxon>Bacillariophyta</taxon>
        <taxon>Bacillariophyceae</taxon>
        <taxon>Bacillariophycidae</taxon>
        <taxon>Bacillariales</taxon>
        <taxon>Bacillariaceae</taxon>
        <taxon>Pseudo-nitzschia</taxon>
    </lineage>
</organism>
<evidence type="ECO:0000256" key="3">
    <source>
        <dbReference type="ARBA" id="ARBA00022989"/>
    </source>
</evidence>
<feature type="transmembrane region" description="Helical" evidence="6">
    <location>
        <begin position="394"/>
        <end position="415"/>
    </location>
</feature>
<dbReference type="Pfam" id="PF06271">
    <property type="entry name" value="RDD"/>
    <property type="match status" value="1"/>
</dbReference>
<feature type="region of interest" description="Disordered" evidence="5">
    <location>
        <begin position="1"/>
        <end position="36"/>
    </location>
</feature>
<feature type="transmembrane region" description="Helical" evidence="6">
    <location>
        <begin position="310"/>
        <end position="331"/>
    </location>
</feature>
<evidence type="ECO:0000256" key="6">
    <source>
        <dbReference type="SAM" id="Phobius"/>
    </source>
</evidence>
<evidence type="ECO:0000259" key="7">
    <source>
        <dbReference type="Pfam" id="PF06271"/>
    </source>
</evidence>
<feature type="compositionally biased region" description="Basic residues" evidence="5">
    <location>
        <begin position="95"/>
        <end position="105"/>
    </location>
</feature>
<evidence type="ECO:0000313" key="8">
    <source>
        <dbReference type="EMBL" id="CAE0724902.1"/>
    </source>
</evidence>
<feature type="region of interest" description="Disordered" evidence="5">
    <location>
        <begin position="51"/>
        <end position="114"/>
    </location>
</feature>
<keyword evidence="4 6" id="KW-0472">Membrane</keyword>